<gene>
    <name evidence="2" type="ORF">SARC_06118</name>
</gene>
<feature type="compositionally biased region" description="Basic and acidic residues" evidence="1">
    <location>
        <begin position="42"/>
        <end position="66"/>
    </location>
</feature>
<accession>A0A0L0FYE8</accession>
<dbReference type="AlphaFoldDB" id="A0A0L0FYE8"/>
<name>A0A0L0FYE8_9EUKA</name>
<reference evidence="2 3" key="1">
    <citation type="submission" date="2011-02" db="EMBL/GenBank/DDBJ databases">
        <title>The Genome Sequence of Sphaeroforma arctica JP610.</title>
        <authorList>
            <consortium name="The Broad Institute Genome Sequencing Platform"/>
            <person name="Russ C."/>
            <person name="Cuomo C."/>
            <person name="Young S.K."/>
            <person name="Zeng Q."/>
            <person name="Gargeya S."/>
            <person name="Alvarado L."/>
            <person name="Berlin A."/>
            <person name="Chapman S.B."/>
            <person name="Chen Z."/>
            <person name="Freedman E."/>
            <person name="Gellesch M."/>
            <person name="Goldberg J."/>
            <person name="Griggs A."/>
            <person name="Gujja S."/>
            <person name="Heilman E."/>
            <person name="Heiman D."/>
            <person name="Howarth C."/>
            <person name="Mehta T."/>
            <person name="Neiman D."/>
            <person name="Pearson M."/>
            <person name="Roberts A."/>
            <person name="Saif S."/>
            <person name="Shea T."/>
            <person name="Shenoy N."/>
            <person name="Sisk P."/>
            <person name="Stolte C."/>
            <person name="Sykes S."/>
            <person name="White J."/>
            <person name="Yandava C."/>
            <person name="Burger G."/>
            <person name="Gray M.W."/>
            <person name="Holland P.W.H."/>
            <person name="King N."/>
            <person name="Lang F.B.F."/>
            <person name="Roger A.J."/>
            <person name="Ruiz-Trillo I."/>
            <person name="Haas B."/>
            <person name="Nusbaum C."/>
            <person name="Birren B."/>
        </authorList>
    </citation>
    <scope>NUCLEOTIDE SEQUENCE [LARGE SCALE GENOMIC DNA]</scope>
    <source>
        <strain evidence="2 3">JP610</strain>
    </source>
</reference>
<sequence length="131" mass="14656">MLRSSKVSIGAKSSNEDMCVKVDNNFTANEAEYVHSSVSDEVGSKRKEANSDLKGGDDHKAETENKEHDYILESMDVGDINNTEIVIYIEPELNEDIVIKPLDDFPKSLRDTSQAIQIMKSTDYPIGKSRM</sequence>
<proteinExistence type="predicted"/>
<dbReference type="Proteomes" id="UP000054560">
    <property type="component" value="Unassembled WGS sequence"/>
</dbReference>
<keyword evidence="3" id="KW-1185">Reference proteome</keyword>
<dbReference type="RefSeq" id="XP_014155463.1">
    <property type="nucleotide sequence ID" value="XM_014299988.1"/>
</dbReference>
<protein>
    <submittedName>
        <fullName evidence="2">Uncharacterized protein</fullName>
    </submittedName>
</protein>
<evidence type="ECO:0000256" key="1">
    <source>
        <dbReference type="SAM" id="MobiDB-lite"/>
    </source>
</evidence>
<feature type="region of interest" description="Disordered" evidence="1">
    <location>
        <begin position="35"/>
        <end position="66"/>
    </location>
</feature>
<organism evidence="2 3">
    <name type="scientific">Sphaeroforma arctica JP610</name>
    <dbReference type="NCBI Taxonomy" id="667725"/>
    <lineage>
        <taxon>Eukaryota</taxon>
        <taxon>Ichthyosporea</taxon>
        <taxon>Ichthyophonida</taxon>
        <taxon>Sphaeroforma</taxon>
    </lineage>
</organism>
<evidence type="ECO:0000313" key="2">
    <source>
        <dbReference type="EMBL" id="KNC81561.1"/>
    </source>
</evidence>
<dbReference type="GeneID" id="25906622"/>
<dbReference type="EMBL" id="KQ242020">
    <property type="protein sequence ID" value="KNC81561.1"/>
    <property type="molecule type" value="Genomic_DNA"/>
</dbReference>
<evidence type="ECO:0000313" key="3">
    <source>
        <dbReference type="Proteomes" id="UP000054560"/>
    </source>
</evidence>